<dbReference type="EMBL" id="AP017895">
    <property type="protein sequence ID" value="BAV86644.1"/>
    <property type="molecule type" value="Genomic_DNA"/>
</dbReference>
<dbReference type="Proteomes" id="UP000250241">
    <property type="component" value="Chromosome"/>
</dbReference>
<accession>A0A2Z5QWP6</accession>
<dbReference type="RefSeq" id="WP_128087203.1">
    <property type="nucleotide sequence ID" value="NZ_CP068102.1"/>
</dbReference>
<keyword evidence="4" id="KW-1185">Reference proteome</keyword>
<feature type="chain" id="PRO_5043613144" evidence="2">
    <location>
        <begin position="24"/>
        <end position="183"/>
    </location>
</feature>
<feature type="compositionally biased region" description="Low complexity" evidence="1">
    <location>
        <begin position="23"/>
        <end position="50"/>
    </location>
</feature>
<keyword evidence="2" id="KW-0732">Signal</keyword>
<dbReference type="AlphaFoldDB" id="A0A2Z5QWP6"/>
<evidence type="ECO:0000313" key="3">
    <source>
        <dbReference type="EMBL" id="BAV86644.1"/>
    </source>
</evidence>
<evidence type="ECO:0000313" key="4">
    <source>
        <dbReference type="Proteomes" id="UP000250241"/>
    </source>
</evidence>
<dbReference type="GeneID" id="93861952"/>
<feature type="region of interest" description="Disordered" evidence="1">
    <location>
        <begin position="23"/>
        <end position="75"/>
    </location>
</feature>
<evidence type="ECO:0000256" key="2">
    <source>
        <dbReference type="SAM" id="SignalP"/>
    </source>
</evidence>
<protein>
    <submittedName>
        <fullName evidence="3">Uncharacterized protein</fullName>
    </submittedName>
</protein>
<dbReference type="KEGG" id="raj:RA11412_0345"/>
<organism evidence="3 4">
    <name type="scientific">Rothia aeria</name>
    <dbReference type="NCBI Taxonomy" id="172042"/>
    <lineage>
        <taxon>Bacteria</taxon>
        <taxon>Bacillati</taxon>
        <taxon>Actinomycetota</taxon>
        <taxon>Actinomycetes</taxon>
        <taxon>Micrococcales</taxon>
        <taxon>Micrococcaceae</taxon>
        <taxon>Rothia</taxon>
    </lineage>
</organism>
<proteinExistence type="predicted"/>
<dbReference type="PROSITE" id="PS51257">
    <property type="entry name" value="PROKAR_LIPOPROTEIN"/>
    <property type="match status" value="1"/>
</dbReference>
<evidence type="ECO:0000256" key="1">
    <source>
        <dbReference type="SAM" id="MobiDB-lite"/>
    </source>
</evidence>
<name>A0A2Z5QWP6_9MICC</name>
<feature type="signal peptide" evidence="2">
    <location>
        <begin position="1"/>
        <end position="23"/>
    </location>
</feature>
<gene>
    <name evidence="3" type="ORF">RA11412_0345</name>
</gene>
<reference evidence="3 4" key="1">
    <citation type="submission" date="2016-10" db="EMBL/GenBank/DDBJ databases">
        <title>Genome sequence of Rothia aeria strain JCM11412.</title>
        <authorList>
            <person name="Nambu T."/>
        </authorList>
    </citation>
    <scope>NUCLEOTIDE SEQUENCE [LARGE SCALE GENOMIC DNA]</scope>
    <source>
        <strain evidence="3 4">JCM 11412</strain>
    </source>
</reference>
<sequence>MRKTCVVGVLVAAVFLGGCSSQGSSGSSGQQSSSSPAAPVVGASGSSSGAEDNDRYGHYGEPANSPGPGAYAGWSKEEQKTATEFAVSSMRIFAMKTDAKTWHLYMDPRVTDGYKKQLERYNPQYGSVNTVYQAVYTEFPPDAKKAVVRVETDAGVWVVHLQREGAGEAPKVALIEPLTLKKG</sequence>